<feature type="signal peptide" evidence="1">
    <location>
        <begin position="1"/>
        <end position="30"/>
    </location>
</feature>
<evidence type="ECO:0000313" key="3">
    <source>
        <dbReference type="Proteomes" id="UP000015354"/>
    </source>
</evidence>
<organism evidence="2 3">
    <name type="scientific">Strigomonas culicis</name>
    <dbReference type="NCBI Taxonomy" id="28005"/>
    <lineage>
        <taxon>Eukaryota</taxon>
        <taxon>Discoba</taxon>
        <taxon>Euglenozoa</taxon>
        <taxon>Kinetoplastea</taxon>
        <taxon>Metakinetoplastina</taxon>
        <taxon>Trypanosomatida</taxon>
        <taxon>Trypanosomatidae</taxon>
        <taxon>Strigomonadinae</taxon>
        <taxon>Strigomonas</taxon>
    </lineage>
</organism>
<dbReference type="Proteomes" id="UP000015354">
    <property type="component" value="Unassembled WGS sequence"/>
</dbReference>
<name>S9UTI7_9TRYP</name>
<evidence type="ECO:0000256" key="1">
    <source>
        <dbReference type="SAM" id="SignalP"/>
    </source>
</evidence>
<evidence type="ECO:0000313" key="2">
    <source>
        <dbReference type="EMBL" id="EPY32198.1"/>
    </source>
</evidence>
<accession>S9UTI7</accession>
<proteinExistence type="predicted"/>
<dbReference type="EMBL" id="ATMH01002931">
    <property type="protein sequence ID" value="EPY32198.1"/>
    <property type="molecule type" value="Genomic_DNA"/>
</dbReference>
<sequence length="113" mass="12614">MCCNNEFVGCDLCCCATCCLLVSLDSCCICYVCTPWCCGNACSWAVNCFTRSKTRRRFNIQGGCCCDCWAAMCCPWCVVQQTLGEFYVHGYYHPTSCCGNSYPTPQVLPENMH</sequence>
<keyword evidence="3" id="KW-1185">Reference proteome</keyword>
<dbReference type="AlphaFoldDB" id="S9UTI7"/>
<feature type="chain" id="PRO_5004558642" evidence="1">
    <location>
        <begin position="31"/>
        <end position="113"/>
    </location>
</feature>
<keyword evidence="1" id="KW-0732">Signal</keyword>
<gene>
    <name evidence="2" type="ORF">STCU_02931</name>
</gene>
<comment type="caution">
    <text evidence="2">The sequence shown here is derived from an EMBL/GenBank/DDBJ whole genome shotgun (WGS) entry which is preliminary data.</text>
</comment>
<reference evidence="2 3" key="1">
    <citation type="journal article" date="2013" name="PLoS ONE">
        <title>Predicting the Proteins of Angomonas deanei, Strigomonas culicis and Their Respective Endosymbionts Reveals New Aspects of the Trypanosomatidae Family.</title>
        <authorList>
            <person name="Motta M.C."/>
            <person name="Martins A.C."/>
            <person name="de Souza S.S."/>
            <person name="Catta-Preta C.M."/>
            <person name="Silva R."/>
            <person name="Klein C.C."/>
            <person name="de Almeida L.G."/>
            <person name="de Lima Cunha O."/>
            <person name="Ciapina L.P."/>
            <person name="Brocchi M."/>
            <person name="Colabardini A.C."/>
            <person name="de Araujo Lima B."/>
            <person name="Machado C.R."/>
            <person name="de Almeida Soares C.M."/>
            <person name="Probst C.M."/>
            <person name="de Menezes C.B."/>
            <person name="Thompson C.E."/>
            <person name="Bartholomeu D.C."/>
            <person name="Gradia D.F."/>
            <person name="Pavoni D.P."/>
            <person name="Grisard E.C."/>
            <person name="Fantinatti-Garboggini F."/>
            <person name="Marchini F.K."/>
            <person name="Rodrigues-Luiz G.F."/>
            <person name="Wagner G."/>
            <person name="Goldman G.H."/>
            <person name="Fietto J.L."/>
            <person name="Elias M.C."/>
            <person name="Goldman M.H."/>
            <person name="Sagot M.F."/>
            <person name="Pereira M."/>
            <person name="Stoco P.H."/>
            <person name="de Mendonca-Neto R.P."/>
            <person name="Teixeira S.M."/>
            <person name="Maciel T.E."/>
            <person name="de Oliveira Mendes T.A."/>
            <person name="Urmenyi T.P."/>
            <person name="de Souza W."/>
            <person name="Schenkman S."/>
            <person name="de Vasconcelos A.T."/>
        </authorList>
    </citation>
    <scope>NUCLEOTIDE SEQUENCE [LARGE SCALE GENOMIC DNA]</scope>
</reference>
<protein>
    <submittedName>
        <fullName evidence="2">Uncharacterized protein</fullName>
    </submittedName>
</protein>